<dbReference type="AlphaFoldDB" id="A0A0P1F851"/>
<dbReference type="STRING" id="53501.SAMN04488043_111106"/>
<dbReference type="EMBL" id="CYSA01000015">
    <property type="protein sequence ID" value="CUH64216.1"/>
    <property type="molecule type" value="Genomic_DNA"/>
</dbReference>
<evidence type="ECO:0000313" key="3">
    <source>
        <dbReference type="Proteomes" id="UP000051587"/>
    </source>
</evidence>
<dbReference type="Proteomes" id="UP000051587">
    <property type="component" value="Unassembled WGS sequence"/>
</dbReference>
<accession>A0A0P1F851</accession>
<name>A0A0P1F851_THAGE</name>
<evidence type="ECO:0008006" key="4">
    <source>
        <dbReference type="Google" id="ProtNLM"/>
    </source>
</evidence>
<evidence type="ECO:0000256" key="1">
    <source>
        <dbReference type="SAM" id="MobiDB-lite"/>
    </source>
</evidence>
<organism evidence="2 3">
    <name type="scientific">Thalassovita gelatinovora</name>
    <name type="common">Thalassobius gelatinovorus</name>
    <dbReference type="NCBI Taxonomy" id="53501"/>
    <lineage>
        <taxon>Bacteria</taxon>
        <taxon>Pseudomonadati</taxon>
        <taxon>Pseudomonadota</taxon>
        <taxon>Alphaproteobacteria</taxon>
        <taxon>Rhodobacterales</taxon>
        <taxon>Roseobacteraceae</taxon>
        <taxon>Thalassovita</taxon>
    </lineage>
</organism>
<gene>
    <name evidence="2" type="ORF">TG4357_01149</name>
</gene>
<protein>
    <recommendedName>
        <fullName evidence="4">Flp pilus assembly protein, pilin Flp</fullName>
    </recommendedName>
</protein>
<keyword evidence="3" id="KW-1185">Reference proteome</keyword>
<feature type="compositionally biased region" description="Low complexity" evidence="1">
    <location>
        <begin position="9"/>
        <end position="21"/>
    </location>
</feature>
<reference evidence="2 3" key="1">
    <citation type="submission" date="2015-09" db="EMBL/GenBank/DDBJ databases">
        <authorList>
            <consortium name="Swine Surveillance"/>
        </authorList>
    </citation>
    <scope>NUCLEOTIDE SEQUENCE [LARGE SCALE GENOMIC DNA]</scope>
    <source>
        <strain evidence="2 3">CECT 4357</strain>
    </source>
</reference>
<proteinExistence type="predicted"/>
<sequence length="112" mass="12004">MVLNKTFSRRNPAPFRRPNAAYTATAHGKNKVESPPSGPETSLFRRMTMITFIKKFRQDEDGAVTVDWVVLTAAVVGLGIAAVATVSNGIDTASNTLVNDLTTDMSTATSTN</sequence>
<feature type="region of interest" description="Disordered" evidence="1">
    <location>
        <begin position="1"/>
        <end position="40"/>
    </location>
</feature>
<evidence type="ECO:0000313" key="2">
    <source>
        <dbReference type="EMBL" id="CUH64216.1"/>
    </source>
</evidence>